<evidence type="ECO:0000256" key="2">
    <source>
        <dbReference type="ARBA" id="ARBA00021855"/>
    </source>
</evidence>
<evidence type="ECO:0000256" key="3">
    <source>
        <dbReference type="ARBA" id="ARBA00022475"/>
    </source>
</evidence>
<feature type="transmembrane region" description="Helical" evidence="11">
    <location>
        <begin position="185"/>
        <end position="210"/>
    </location>
</feature>
<reference evidence="13" key="1">
    <citation type="submission" date="2025-08" db="UniProtKB">
        <authorList>
            <consortium name="Ensembl"/>
        </authorList>
    </citation>
    <scope>IDENTIFICATION</scope>
</reference>
<dbReference type="Gene3D" id="1.20.1070.10">
    <property type="entry name" value="Rhodopsin 7-helix transmembrane proteins"/>
    <property type="match status" value="1"/>
</dbReference>
<feature type="transmembrane region" description="Helical" evidence="11">
    <location>
        <begin position="27"/>
        <end position="52"/>
    </location>
</feature>
<evidence type="ECO:0000256" key="1">
    <source>
        <dbReference type="ARBA" id="ARBA00004651"/>
    </source>
</evidence>
<accession>A0A8C4ZC84</accession>
<reference evidence="13" key="2">
    <citation type="submission" date="2025-09" db="UniProtKB">
        <authorList>
            <consortium name="Ensembl"/>
        </authorList>
    </citation>
    <scope>IDENTIFICATION</scope>
</reference>
<evidence type="ECO:0000313" key="14">
    <source>
        <dbReference type="Proteomes" id="UP000694546"/>
    </source>
</evidence>
<dbReference type="AlphaFoldDB" id="A0A8C4ZC84"/>
<dbReference type="GO" id="GO:0045030">
    <property type="term" value="F:G protein-coupled UTP receptor activity"/>
    <property type="evidence" value="ECO:0007669"/>
    <property type="project" value="TreeGrafter"/>
</dbReference>
<evidence type="ECO:0000256" key="11">
    <source>
        <dbReference type="SAM" id="Phobius"/>
    </source>
</evidence>
<comment type="subcellular location">
    <subcellularLocation>
        <location evidence="1">Cell membrane</location>
        <topology evidence="1">Multi-pass membrane protein</topology>
    </subcellularLocation>
</comment>
<evidence type="ECO:0000313" key="13">
    <source>
        <dbReference type="Ensembl" id="ENSGMOP00000011727.2"/>
    </source>
</evidence>
<proteinExistence type="inferred from homology"/>
<keyword evidence="3" id="KW-1003">Cell membrane</keyword>
<dbReference type="InterPro" id="IPR017452">
    <property type="entry name" value="GPCR_Rhodpsn_7TM"/>
</dbReference>
<evidence type="ECO:0000256" key="8">
    <source>
        <dbReference type="ARBA" id="ARBA00023170"/>
    </source>
</evidence>
<dbReference type="PROSITE" id="PS50262">
    <property type="entry name" value="G_PROTEIN_RECEP_F1_2"/>
    <property type="match status" value="1"/>
</dbReference>
<protein>
    <recommendedName>
        <fullName evidence="2">P2Y purinoceptor 2</fullName>
    </recommendedName>
</protein>
<evidence type="ECO:0000256" key="6">
    <source>
        <dbReference type="ARBA" id="ARBA00023040"/>
    </source>
</evidence>
<keyword evidence="9 10" id="KW-0807">Transducer</keyword>
<evidence type="ECO:0000256" key="9">
    <source>
        <dbReference type="ARBA" id="ARBA00023224"/>
    </source>
</evidence>
<dbReference type="Pfam" id="PF00001">
    <property type="entry name" value="7tm_1"/>
    <property type="match status" value="1"/>
</dbReference>
<dbReference type="InterPro" id="IPR000276">
    <property type="entry name" value="GPCR_Rhodpsn"/>
</dbReference>
<keyword evidence="14" id="KW-1185">Reference proteome</keyword>
<dbReference type="GeneTree" id="ENSGT01030000234621"/>
<comment type="similarity">
    <text evidence="10">Belongs to the G-protein coupled receptor 1 family.</text>
</comment>
<dbReference type="PANTHER" id="PTHR24231">
    <property type="entry name" value="PURINOCEPTOR-RELATED G-PROTEIN COUPLED RECEPTOR"/>
    <property type="match status" value="1"/>
</dbReference>
<dbReference type="GO" id="GO:0005886">
    <property type="term" value="C:plasma membrane"/>
    <property type="evidence" value="ECO:0007669"/>
    <property type="project" value="UniProtKB-SubCell"/>
</dbReference>
<dbReference type="PRINTS" id="PR01157">
    <property type="entry name" value="P2YPURNOCPTR"/>
</dbReference>
<keyword evidence="6 10" id="KW-0297">G-protein coupled receptor</keyword>
<evidence type="ECO:0000256" key="10">
    <source>
        <dbReference type="RuleBase" id="RU000688"/>
    </source>
</evidence>
<feature type="domain" description="G-protein coupled receptors family 1 profile" evidence="12">
    <location>
        <begin position="44"/>
        <end position="307"/>
    </location>
</feature>
<sequence length="357" mass="40422">MEAEGGTSSGNSSNSCPEGDYNTVLKYLLLPISFSLLFLFGLSLNAFTLFFIKFRTKHWTPFTIYMLNLTVCDTLFVLMLPVAIYHQVKDWPFGEPLCKITFFVVNANHYGSILFLSVISLHRFIGICYPVRSLSWNSTRRAKLVSVGVWACVLSSQAPILYFSGTEKYGKDILCIEDGGLLDDFLVYSSVISVVMFVLPFMVVMVCYGLMLRKLLEPSWGSGEGQQGLRAAHRTKQKALKMIIIVLMTFMFCFLPFHISKSLTFCLDLPSVSPDQMTCEQLDASYIAYQVTCLMLTANSVMDPILYFMAGQDFCKTIQRKKQKKNSRGLTERFELGKLTQINRASTVPFDPVRHLR</sequence>
<organism evidence="13 14">
    <name type="scientific">Gadus morhua</name>
    <name type="common">Atlantic cod</name>
    <dbReference type="NCBI Taxonomy" id="8049"/>
    <lineage>
        <taxon>Eukaryota</taxon>
        <taxon>Metazoa</taxon>
        <taxon>Chordata</taxon>
        <taxon>Craniata</taxon>
        <taxon>Vertebrata</taxon>
        <taxon>Euteleostomi</taxon>
        <taxon>Actinopterygii</taxon>
        <taxon>Neopterygii</taxon>
        <taxon>Teleostei</taxon>
        <taxon>Neoteleostei</taxon>
        <taxon>Acanthomorphata</taxon>
        <taxon>Zeiogadaria</taxon>
        <taxon>Gadariae</taxon>
        <taxon>Gadiformes</taxon>
        <taxon>Gadoidei</taxon>
        <taxon>Gadidae</taxon>
        <taxon>Gadus</taxon>
    </lineage>
</organism>
<keyword evidence="8 10" id="KW-0675">Receptor</keyword>
<dbReference type="Proteomes" id="UP000694546">
    <property type="component" value="Chromosome 16"/>
</dbReference>
<name>A0A8C4ZC84_GADMO</name>
<keyword evidence="4 10" id="KW-0812">Transmembrane</keyword>
<evidence type="ECO:0000256" key="5">
    <source>
        <dbReference type="ARBA" id="ARBA00022989"/>
    </source>
</evidence>
<feature type="transmembrane region" description="Helical" evidence="11">
    <location>
        <begin position="239"/>
        <end position="259"/>
    </location>
</feature>
<dbReference type="GO" id="GO:0002250">
    <property type="term" value="P:adaptive immune response"/>
    <property type="evidence" value="ECO:0007669"/>
    <property type="project" value="UniProtKB-KW"/>
</dbReference>
<dbReference type="Ensembl" id="ENSGMOT00000012043.2">
    <property type="protein sequence ID" value="ENSGMOP00000011727.2"/>
    <property type="gene ID" value="ENSGMOG00000010902.2"/>
</dbReference>
<dbReference type="GO" id="GO:0031686">
    <property type="term" value="F:A1 adenosine receptor binding"/>
    <property type="evidence" value="ECO:0007669"/>
    <property type="project" value="TreeGrafter"/>
</dbReference>
<feature type="transmembrane region" description="Helical" evidence="11">
    <location>
        <begin position="64"/>
        <end position="85"/>
    </location>
</feature>
<dbReference type="SUPFAM" id="SSF81321">
    <property type="entry name" value="Family A G protein-coupled receptor-like"/>
    <property type="match status" value="1"/>
</dbReference>
<keyword evidence="5 11" id="KW-1133">Transmembrane helix</keyword>
<dbReference type="OMA" id="NANHYGS"/>
<dbReference type="PRINTS" id="PR00237">
    <property type="entry name" value="GPCRRHODOPSN"/>
</dbReference>
<evidence type="ECO:0000256" key="7">
    <source>
        <dbReference type="ARBA" id="ARBA00023136"/>
    </source>
</evidence>
<feature type="transmembrane region" description="Helical" evidence="11">
    <location>
        <begin position="144"/>
        <end position="165"/>
    </location>
</feature>
<dbReference type="PROSITE" id="PS00237">
    <property type="entry name" value="G_PROTEIN_RECEP_F1_1"/>
    <property type="match status" value="1"/>
</dbReference>
<evidence type="ECO:0000259" key="12">
    <source>
        <dbReference type="PROSITE" id="PS50262"/>
    </source>
</evidence>
<keyword evidence="7 11" id="KW-0472">Membrane</keyword>
<evidence type="ECO:0000256" key="4">
    <source>
        <dbReference type="ARBA" id="ARBA00022692"/>
    </source>
</evidence>
<dbReference type="PANTHER" id="PTHR24231:SF17">
    <property type="entry name" value="P2Y PURINOCEPTOR 2"/>
    <property type="match status" value="1"/>
</dbReference>